<evidence type="ECO:0000256" key="1">
    <source>
        <dbReference type="ARBA" id="ARBA00007657"/>
    </source>
</evidence>
<reference evidence="5 6" key="1">
    <citation type="submission" date="2011-07" db="EMBL/GenBank/DDBJ databases">
        <authorList>
            <person name="Coyne R."/>
            <person name="Brami D."/>
            <person name="Johnson J."/>
            <person name="Hostetler J."/>
            <person name="Hannick L."/>
            <person name="Clark T."/>
            <person name="Cassidy-Hanley D."/>
            <person name="Inman J."/>
        </authorList>
    </citation>
    <scope>NUCLEOTIDE SEQUENCE [LARGE SCALE GENOMIC DNA]</scope>
    <source>
        <strain evidence="5 6">G5</strain>
    </source>
</reference>
<dbReference type="InterPro" id="IPR013932">
    <property type="entry name" value="TATA-bd_TIP120"/>
</dbReference>
<evidence type="ECO:0000256" key="2">
    <source>
        <dbReference type="ARBA" id="ARBA00022737"/>
    </source>
</evidence>
<keyword evidence="2" id="KW-0677">Repeat</keyword>
<dbReference type="InterPro" id="IPR016024">
    <property type="entry name" value="ARM-type_fold"/>
</dbReference>
<dbReference type="AlphaFoldDB" id="G0QKZ3"/>
<dbReference type="EMBL" id="GL983202">
    <property type="protein sequence ID" value="EGR34114.1"/>
    <property type="molecule type" value="Genomic_DNA"/>
</dbReference>
<comment type="similarity">
    <text evidence="1">Belongs to the CAND family.</text>
</comment>
<dbReference type="Gene3D" id="1.25.10.10">
    <property type="entry name" value="Leucine-rich Repeat Variant"/>
    <property type="match status" value="2"/>
</dbReference>
<evidence type="ECO:0000313" key="5">
    <source>
        <dbReference type="EMBL" id="EGR34114.1"/>
    </source>
</evidence>
<dbReference type="InParanoid" id="G0QKZ3"/>
<organism evidence="5 6">
    <name type="scientific">Ichthyophthirius multifiliis</name>
    <name type="common">White spot disease agent</name>
    <name type="synonym">Ich</name>
    <dbReference type="NCBI Taxonomy" id="5932"/>
    <lineage>
        <taxon>Eukaryota</taxon>
        <taxon>Sar</taxon>
        <taxon>Alveolata</taxon>
        <taxon>Ciliophora</taxon>
        <taxon>Intramacronucleata</taxon>
        <taxon>Oligohymenophorea</taxon>
        <taxon>Hymenostomatida</taxon>
        <taxon>Ophryoglenina</taxon>
        <taxon>Ichthyophthirius</taxon>
    </lineage>
</organism>
<gene>
    <name evidence="5" type="ORF">IMG5_023380</name>
</gene>
<evidence type="ECO:0000256" key="3">
    <source>
        <dbReference type="ARBA" id="ARBA00022786"/>
    </source>
</evidence>
<feature type="domain" description="TATA-binding protein interacting (TIP20)" evidence="4">
    <location>
        <begin position="813"/>
        <end position="953"/>
    </location>
</feature>
<dbReference type="InterPro" id="IPR011989">
    <property type="entry name" value="ARM-like"/>
</dbReference>
<evidence type="ECO:0000313" key="6">
    <source>
        <dbReference type="Proteomes" id="UP000008983"/>
    </source>
</evidence>
<accession>G0QKZ3</accession>
<keyword evidence="6" id="KW-1185">Reference proteome</keyword>
<dbReference type="InterPro" id="IPR039852">
    <property type="entry name" value="CAND1/CAND2"/>
</dbReference>
<dbReference type="PANTHER" id="PTHR12696">
    <property type="entry name" value="TIP120"/>
    <property type="match status" value="1"/>
</dbReference>
<dbReference type="RefSeq" id="XP_004039418.1">
    <property type="nucleotide sequence ID" value="XM_004039370.1"/>
</dbReference>
<proteinExistence type="inferred from homology"/>
<dbReference type="Proteomes" id="UP000008983">
    <property type="component" value="Unassembled WGS sequence"/>
</dbReference>
<dbReference type="Pfam" id="PF25782">
    <property type="entry name" value="TPR_CAND1"/>
    <property type="match status" value="1"/>
</dbReference>
<evidence type="ECO:0000259" key="4">
    <source>
        <dbReference type="Pfam" id="PF08623"/>
    </source>
</evidence>
<dbReference type="GO" id="GO:0010265">
    <property type="term" value="P:SCF complex assembly"/>
    <property type="evidence" value="ECO:0007669"/>
    <property type="project" value="InterPro"/>
</dbReference>
<name>G0QKZ3_ICHMU</name>
<dbReference type="GeneID" id="14910300"/>
<dbReference type="STRING" id="857967.G0QKZ3"/>
<dbReference type="OrthoDB" id="413498at2759"/>
<dbReference type="SUPFAM" id="SSF48371">
    <property type="entry name" value="ARM repeat"/>
    <property type="match status" value="1"/>
</dbReference>
<dbReference type="OMA" id="SNPLPMF"/>
<protein>
    <recommendedName>
        <fullName evidence="4">TATA-binding protein interacting (TIP20) domain-containing protein</fullName>
    </recommendedName>
</protein>
<dbReference type="Pfam" id="PF08623">
    <property type="entry name" value="TIP120"/>
    <property type="match status" value="1"/>
</dbReference>
<keyword evidence="3" id="KW-0833">Ubl conjugation pathway</keyword>
<dbReference type="eggNOG" id="KOG1824">
    <property type="taxonomic scope" value="Eukaryota"/>
</dbReference>
<sequence>MDQKRFEELVQDAKDCDPDKKFMAANDLSNALSKYQLQAKDYDKVVSILLTQLNDESSEVQGNSIRCLSKIISKLQESQIENVAKTMIQKVIEDRGEYKDVYATCLKTLINDVPSNYAKSVQPVFLHAVTKMEQNKGEKNYEVEEELCDILNILFKKWAQVLSTQNMSMKSLTNILMNNILNIDRVSLKKKSCSCLGSLGLLLPKDEVIKTVNTLLENLKKPPLNQLYYYLKEKQIFIIHAISALSKTVSRKLGVCLKQIVQLIVSNIQEYMTGIEEYDQIIIISEMFELYLGILENLVKNSHDETKEFFNQIIDLTSELINYDPNRTAQIDDQQEMEIEQDEEDYDYYSEDQDSDECSWRVRRASLQLIETLVKSDSELIKYIFEKCISQNTQKNIIQRLMEKYENIRFANFQCLQTVIKSIVISDGNQDKIEDEDLDFGQTLFLVRVKSSEIQTIFPQILSRLKSSDIDQEIKQSVLSCSSSLLLNVHLNLNVQQLEEVFSAVSEKIKSETKKIPVLKLIKKVPVSITSQIQSSSTILATLNKISLDISDFLQKQDRSLRVSSLEALENSQIVSSTSSFNSLYDVFGELSAKNVLNRKQCIDKLYENSNKDSLNSISKAICAIILQSTENDFLDFLCTSACNINENSLKRQVSLYTLGELGRHINLCNVNNILSKVEEIVNNNKNNNEDIRIAASLALGGIAFGNLEQVLPQVIQTINIGQEGQYLMLNALKYTTASSFKYFCVKNVKVENEIKELTFELLENIQDSNFRTRAAILKSLNVIAYNIPQAILPHVSKQEFFLPLQKSLKLFQVKEIDFGPFKQKNDEAEPVRNAAFSLVDTAIDHLHYRGVENFEREIIQEALDQFACESSEDIKILRFQIIKKLALKVPLKVTPFLDNISEVFLNVLKPYASKSDGDRAADMIRIGLKTVVTLKNIAEDENNQKYIQFWELVMKTEKFKNIINQMFN</sequence>